<evidence type="ECO:0000313" key="4">
    <source>
        <dbReference type="EMBL" id="SKA47606.1"/>
    </source>
</evidence>
<sequence length="62" mass="7064">MPNKKKKTTRIVSNPEAEKLAALQAENEYLRTELAFLKKLDALIQQEKAAKAQGRQQKPSRN</sequence>
<evidence type="ECO:0000313" key="1">
    <source>
        <dbReference type="EMBL" id="SKA34456.1"/>
    </source>
</evidence>
<evidence type="ECO:0000313" key="3">
    <source>
        <dbReference type="EMBL" id="SKA41981.1"/>
    </source>
</evidence>
<dbReference type="EMBL" id="FUWZ01000005">
    <property type="protein sequence ID" value="SKA41981.1"/>
    <property type="molecule type" value="Genomic_DNA"/>
</dbReference>
<gene>
    <name evidence="1" type="ORF">SAMN04488128_1031014</name>
    <name evidence="2" type="ORF">SAMN04488128_104456</name>
    <name evidence="3" type="ORF">SAMN04488128_105562</name>
    <name evidence="4" type="ORF">SAMN04488128_1092</name>
</gene>
<accession>A0A1T4T1U5</accession>
<proteinExistence type="predicted"/>
<evidence type="ECO:0000313" key="5">
    <source>
        <dbReference type="Proteomes" id="UP000190367"/>
    </source>
</evidence>
<dbReference type="Proteomes" id="UP000190367">
    <property type="component" value="Unassembled WGS sequence"/>
</dbReference>
<name>A0A1T4T1U5_9BACT</name>
<organism evidence="1 5">
    <name type="scientific">Chitinophaga eiseniae</name>
    <dbReference type="NCBI Taxonomy" id="634771"/>
    <lineage>
        <taxon>Bacteria</taxon>
        <taxon>Pseudomonadati</taxon>
        <taxon>Bacteroidota</taxon>
        <taxon>Chitinophagia</taxon>
        <taxon>Chitinophagales</taxon>
        <taxon>Chitinophagaceae</taxon>
        <taxon>Chitinophaga</taxon>
    </lineage>
</organism>
<dbReference type="EMBL" id="FUWZ01000003">
    <property type="protein sequence ID" value="SKA34456.1"/>
    <property type="molecule type" value="Genomic_DNA"/>
</dbReference>
<evidence type="ECO:0008006" key="6">
    <source>
        <dbReference type="Google" id="ProtNLM"/>
    </source>
</evidence>
<evidence type="ECO:0000313" key="2">
    <source>
        <dbReference type="EMBL" id="SKA38480.1"/>
    </source>
</evidence>
<dbReference type="EMBL" id="FUWZ01000009">
    <property type="protein sequence ID" value="SKA47606.1"/>
    <property type="molecule type" value="Genomic_DNA"/>
</dbReference>
<reference evidence="5" key="2">
    <citation type="submission" date="2017-02" db="EMBL/GenBank/DDBJ databases">
        <authorList>
            <person name="Varghese N."/>
            <person name="Submissions S."/>
        </authorList>
    </citation>
    <scope>NUCLEOTIDE SEQUENCE [LARGE SCALE GENOMIC DNA]</scope>
    <source>
        <strain evidence="5">DSM 22224</strain>
    </source>
</reference>
<reference evidence="1" key="1">
    <citation type="submission" date="2017-02" db="EMBL/GenBank/DDBJ databases">
        <authorList>
            <person name="Peterson S.W."/>
        </authorList>
    </citation>
    <scope>NUCLEOTIDE SEQUENCE [LARGE SCALE GENOMIC DNA]</scope>
    <source>
        <strain evidence="1">DSM 22224</strain>
    </source>
</reference>
<dbReference type="AlphaFoldDB" id="A0A1T4T1U5"/>
<keyword evidence="5" id="KW-1185">Reference proteome</keyword>
<protein>
    <recommendedName>
        <fullName evidence="6">Transposase</fullName>
    </recommendedName>
</protein>
<dbReference type="EMBL" id="FUWZ01000004">
    <property type="protein sequence ID" value="SKA38480.1"/>
    <property type="molecule type" value="Genomic_DNA"/>
</dbReference>